<dbReference type="Proteomes" id="UP001386955">
    <property type="component" value="Unassembled WGS sequence"/>
</dbReference>
<proteinExistence type="predicted"/>
<protein>
    <submittedName>
        <fullName evidence="2">Uncharacterized protein</fullName>
    </submittedName>
</protein>
<gene>
    <name evidence="2" type="ORF">VNO78_18636</name>
</gene>
<comment type="caution">
    <text evidence="2">The sequence shown here is derived from an EMBL/GenBank/DDBJ whole genome shotgun (WGS) entry which is preliminary data.</text>
</comment>
<dbReference type="EMBL" id="JAYMYS010000004">
    <property type="protein sequence ID" value="KAK7397464.1"/>
    <property type="molecule type" value="Genomic_DNA"/>
</dbReference>
<organism evidence="2 3">
    <name type="scientific">Psophocarpus tetragonolobus</name>
    <name type="common">Winged bean</name>
    <name type="synonym">Dolichos tetragonolobus</name>
    <dbReference type="NCBI Taxonomy" id="3891"/>
    <lineage>
        <taxon>Eukaryota</taxon>
        <taxon>Viridiplantae</taxon>
        <taxon>Streptophyta</taxon>
        <taxon>Embryophyta</taxon>
        <taxon>Tracheophyta</taxon>
        <taxon>Spermatophyta</taxon>
        <taxon>Magnoliopsida</taxon>
        <taxon>eudicotyledons</taxon>
        <taxon>Gunneridae</taxon>
        <taxon>Pentapetalae</taxon>
        <taxon>rosids</taxon>
        <taxon>fabids</taxon>
        <taxon>Fabales</taxon>
        <taxon>Fabaceae</taxon>
        <taxon>Papilionoideae</taxon>
        <taxon>50 kb inversion clade</taxon>
        <taxon>NPAAA clade</taxon>
        <taxon>indigoferoid/millettioid clade</taxon>
        <taxon>Phaseoleae</taxon>
        <taxon>Psophocarpus</taxon>
    </lineage>
</organism>
<evidence type="ECO:0000256" key="1">
    <source>
        <dbReference type="SAM" id="MobiDB-lite"/>
    </source>
</evidence>
<sequence length="93" mass="10210">MTIHLFPHFPHNSSHPSTHPPVSPSTSLNSEAIVAFETTNDAPDTRPLSLDMCENESQPLPTSTIRASVDHPLLVSHMLQHLEDKVSSERGCC</sequence>
<feature type="compositionally biased region" description="Low complexity" evidence="1">
    <location>
        <begin position="1"/>
        <end position="17"/>
    </location>
</feature>
<name>A0AAN9SIT7_PSOTE</name>
<dbReference type="AlphaFoldDB" id="A0AAN9SIT7"/>
<feature type="region of interest" description="Disordered" evidence="1">
    <location>
        <begin position="1"/>
        <end position="27"/>
    </location>
</feature>
<reference evidence="2 3" key="1">
    <citation type="submission" date="2024-01" db="EMBL/GenBank/DDBJ databases">
        <title>The genomes of 5 underutilized Papilionoideae crops provide insights into root nodulation and disease resistanc.</title>
        <authorList>
            <person name="Jiang F."/>
        </authorList>
    </citation>
    <scope>NUCLEOTIDE SEQUENCE [LARGE SCALE GENOMIC DNA]</scope>
    <source>
        <strain evidence="2">DUOXIRENSHENG_FW03</strain>
        <tissue evidence="2">Leaves</tissue>
    </source>
</reference>
<evidence type="ECO:0000313" key="3">
    <source>
        <dbReference type="Proteomes" id="UP001386955"/>
    </source>
</evidence>
<accession>A0AAN9SIT7</accession>
<keyword evidence="3" id="KW-1185">Reference proteome</keyword>
<evidence type="ECO:0000313" key="2">
    <source>
        <dbReference type="EMBL" id="KAK7397464.1"/>
    </source>
</evidence>